<reference evidence="1" key="1">
    <citation type="submission" date="2020-09" db="EMBL/GenBank/DDBJ databases">
        <title>A novel bacterium of genus Paenibacillus, isolated from South China Sea.</title>
        <authorList>
            <person name="Huang H."/>
            <person name="Mo K."/>
            <person name="Hu Y."/>
        </authorList>
    </citation>
    <scope>NUCLEOTIDE SEQUENCE</scope>
    <source>
        <strain evidence="1">IB182363</strain>
    </source>
</reference>
<dbReference type="AlphaFoldDB" id="A0A927C5J5"/>
<evidence type="ECO:0008006" key="3">
    <source>
        <dbReference type="Google" id="ProtNLM"/>
    </source>
</evidence>
<accession>A0A927C5J5</accession>
<comment type="caution">
    <text evidence="1">The sequence shown here is derived from an EMBL/GenBank/DDBJ whole genome shotgun (WGS) entry which is preliminary data.</text>
</comment>
<organism evidence="1 2">
    <name type="scientific">Paenibacillus oceani</name>
    <dbReference type="NCBI Taxonomy" id="2772510"/>
    <lineage>
        <taxon>Bacteria</taxon>
        <taxon>Bacillati</taxon>
        <taxon>Bacillota</taxon>
        <taxon>Bacilli</taxon>
        <taxon>Bacillales</taxon>
        <taxon>Paenibacillaceae</taxon>
        <taxon>Paenibacillus</taxon>
    </lineage>
</organism>
<sequence length="220" mass="25027">MNATGKGIYAMKKATVEQLDVYREEVCGRCPGSLWGSKSICRVHQCSIGQIEACPQWETGRIVSGAYETDLDRTAAKTEEMEQVEEELKDYPWMLREIERLRGLLEQVGAGMTGVYGLDAAMPKGKGGHADTVHREANKREKHWSRLKQLEAKVTRLDAAAERVQDNRKRTVLACLMEGQRMNQIARHIGVSRQRLHEMKRELVRTLAEDIFGEKREDIS</sequence>
<evidence type="ECO:0000313" key="1">
    <source>
        <dbReference type="EMBL" id="MBD2860543.1"/>
    </source>
</evidence>
<protein>
    <recommendedName>
        <fullName evidence="3">HTH luxR-type domain-containing protein</fullName>
    </recommendedName>
</protein>
<dbReference type="EMBL" id="JACXJA010000001">
    <property type="protein sequence ID" value="MBD2860543.1"/>
    <property type="molecule type" value="Genomic_DNA"/>
</dbReference>
<dbReference type="RefSeq" id="WP_190923762.1">
    <property type="nucleotide sequence ID" value="NZ_JACXJA010000001.1"/>
</dbReference>
<gene>
    <name evidence="1" type="ORF">IDH45_00895</name>
</gene>
<proteinExistence type="predicted"/>
<keyword evidence="2" id="KW-1185">Reference proteome</keyword>
<evidence type="ECO:0000313" key="2">
    <source>
        <dbReference type="Proteomes" id="UP000639396"/>
    </source>
</evidence>
<name>A0A927C5J5_9BACL</name>
<dbReference type="Proteomes" id="UP000639396">
    <property type="component" value="Unassembled WGS sequence"/>
</dbReference>